<feature type="chain" id="PRO_5044606796" description="Surface-adhesin protein E-like domain-containing protein" evidence="1">
    <location>
        <begin position="22"/>
        <end position="134"/>
    </location>
</feature>
<evidence type="ECO:0000313" key="4">
    <source>
        <dbReference type="EMBL" id="QBQ36489.1"/>
    </source>
</evidence>
<keyword evidence="5" id="KW-1185">Reference proteome</keyword>
<evidence type="ECO:0000313" key="5">
    <source>
        <dbReference type="Proteomes" id="UP000294359"/>
    </source>
</evidence>
<sequence length="134" mass="14890">MNVRSALPALLLCSLTLPAQAAPWTKVRTDKDGTLYVDKASISKVDGGRKVWTLESFRKPQSAPDGKLYLSVRAHQLYDCEARTVTLQAQLFYPEAMAKGEIVGSYKFEAFDAENVEPGSRYDGAFKLICGRRK</sequence>
<evidence type="ECO:0000259" key="2">
    <source>
        <dbReference type="Pfam" id="PF16747"/>
    </source>
</evidence>
<organism evidence="3 6">
    <name type="scientific">Pseudoduganella plicata</name>
    <dbReference type="NCBI Taxonomy" id="321984"/>
    <lineage>
        <taxon>Bacteria</taxon>
        <taxon>Pseudomonadati</taxon>
        <taxon>Pseudomonadota</taxon>
        <taxon>Betaproteobacteria</taxon>
        <taxon>Burkholderiales</taxon>
        <taxon>Oxalobacteraceae</taxon>
        <taxon>Telluria group</taxon>
        <taxon>Pseudoduganella</taxon>
    </lineage>
</organism>
<reference evidence="3" key="3">
    <citation type="submission" date="2022-12" db="EMBL/GenBank/DDBJ databases">
        <authorList>
            <person name="Sun Q."/>
            <person name="Kim S."/>
        </authorList>
    </citation>
    <scope>NUCLEOTIDE SEQUENCE</scope>
    <source>
        <strain evidence="3">KCTC 12344</strain>
    </source>
</reference>
<dbReference type="AlphaFoldDB" id="A0A4P7BGC3"/>
<evidence type="ECO:0000256" key="1">
    <source>
        <dbReference type="SAM" id="SignalP"/>
    </source>
</evidence>
<accession>A0A4P7BGC3</accession>
<dbReference type="InterPro" id="IPR031939">
    <property type="entry name" value="Adhesin_E-like"/>
</dbReference>
<feature type="domain" description="Surface-adhesin protein E-like" evidence="2">
    <location>
        <begin position="24"/>
        <end position="131"/>
    </location>
</feature>
<feature type="signal peptide" evidence="1">
    <location>
        <begin position="1"/>
        <end position="21"/>
    </location>
</feature>
<dbReference type="Proteomes" id="UP000294359">
    <property type="component" value="Chromosome"/>
</dbReference>
<dbReference type="EMBL" id="BMWW01000001">
    <property type="protein sequence ID" value="GGY74950.1"/>
    <property type="molecule type" value="Genomic_DNA"/>
</dbReference>
<proteinExistence type="predicted"/>
<reference evidence="3" key="1">
    <citation type="journal article" date="2014" name="Int. J. Syst. Evol. Microbiol.">
        <title>Complete genome sequence of Corynebacterium casei LMG S-19264T (=DSM 44701T), isolated from a smear-ripened cheese.</title>
        <authorList>
            <consortium name="US DOE Joint Genome Institute (JGI-PGF)"/>
            <person name="Walter F."/>
            <person name="Albersmeier A."/>
            <person name="Kalinowski J."/>
            <person name="Ruckert C."/>
        </authorList>
    </citation>
    <scope>NUCLEOTIDE SEQUENCE</scope>
    <source>
        <strain evidence="3">KCTC 12344</strain>
    </source>
</reference>
<protein>
    <recommendedName>
        <fullName evidence="2">Surface-adhesin protein E-like domain-containing protein</fullName>
    </recommendedName>
</protein>
<gene>
    <name evidence="4" type="ORF">E1742_10200</name>
    <name evidence="3" type="ORF">GCM10007388_04260</name>
</gene>
<keyword evidence="1" id="KW-0732">Signal</keyword>
<evidence type="ECO:0000313" key="6">
    <source>
        <dbReference type="Proteomes" id="UP000619512"/>
    </source>
</evidence>
<dbReference type="Proteomes" id="UP000619512">
    <property type="component" value="Unassembled WGS sequence"/>
</dbReference>
<dbReference type="EMBL" id="CP038026">
    <property type="protein sequence ID" value="QBQ36489.1"/>
    <property type="molecule type" value="Genomic_DNA"/>
</dbReference>
<reference evidence="4 5" key="2">
    <citation type="submission" date="2019-03" db="EMBL/GenBank/DDBJ databases">
        <title>Draft Genome Sequences of Six Type Strains of the Genus Massilia.</title>
        <authorList>
            <person name="Miess H."/>
            <person name="Frediansyhah A."/>
            <person name="Gross H."/>
        </authorList>
    </citation>
    <scope>NUCLEOTIDE SEQUENCE [LARGE SCALE GENOMIC DNA]</scope>
    <source>
        <strain evidence="4 5">DSM 17505</strain>
    </source>
</reference>
<dbReference type="RefSeq" id="WP_134384770.1">
    <property type="nucleotide sequence ID" value="NZ_BMWW01000001.1"/>
</dbReference>
<name>A0A4P7BGC3_9BURK</name>
<evidence type="ECO:0000313" key="3">
    <source>
        <dbReference type="EMBL" id="GGY74950.1"/>
    </source>
</evidence>
<dbReference type="OrthoDB" id="8776126at2"/>
<dbReference type="Pfam" id="PF16747">
    <property type="entry name" value="Adhesin_E"/>
    <property type="match status" value="1"/>
</dbReference>